<feature type="domain" description="CDKN3" evidence="4">
    <location>
        <begin position="18"/>
        <end position="58"/>
    </location>
</feature>
<dbReference type="InterPro" id="IPR022778">
    <property type="entry name" value="CDKN3"/>
</dbReference>
<organism evidence="5 6">
    <name type="scientific">Laticauda laticaudata</name>
    <name type="common">Blue-ringed sea krait</name>
    <name type="synonym">Blue-lipped sea krait</name>
    <dbReference type="NCBI Taxonomy" id="8630"/>
    <lineage>
        <taxon>Eukaryota</taxon>
        <taxon>Metazoa</taxon>
        <taxon>Chordata</taxon>
        <taxon>Craniata</taxon>
        <taxon>Vertebrata</taxon>
        <taxon>Euteleostomi</taxon>
        <taxon>Lepidosauria</taxon>
        <taxon>Squamata</taxon>
        <taxon>Bifurcata</taxon>
        <taxon>Unidentata</taxon>
        <taxon>Episquamata</taxon>
        <taxon>Toxicofera</taxon>
        <taxon>Serpentes</taxon>
        <taxon>Colubroidea</taxon>
        <taxon>Elapidae</taxon>
        <taxon>Laticaudinae</taxon>
        <taxon>Laticauda</taxon>
    </lineage>
</organism>
<dbReference type="EC" id="3.1.3.48" evidence="1"/>
<name>A0A8C5RRN1_LATLA</name>
<evidence type="ECO:0000313" key="6">
    <source>
        <dbReference type="Proteomes" id="UP000694406"/>
    </source>
</evidence>
<reference evidence="5" key="1">
    <citation type="submission" date="2025-08" db="UniProtKB">
        <authorList>
            <consortium name="Ensembl"/>
        </authorList>
    </citation>
    <scope>IDENTIFICATION</scope>
</reference>
<dbReference type="Ensembl" id="ENSLLTT00000007788.1">
    <property type="protein sequence ID" value="ENSLLTP00000007508.1"/>
    <property type="gene ID" value="ENSLLTG00000005691.1"/>
</dbReference>
<evidence type="ECO:0000256" key="2">
    <source>
        <dbReference type="ARBA" id="ARBA00022801"/>
    </source>
</evidence>
<accession>A0A8C5RRN1</accession>
<evidence type="ECO:0000313" key="5">
    <source>
        <dbReference type="Ensembl" id="ENSLLTP00000007508.1"/>
    </source>
</evidence>
<sequence length="92" mass="10518">MCLWHENIFLQYFLEMCAMQINQFDSSDEEPLEEEQTPFQVSCHCSQVLSSQVKSQTAKASAKPQPPLTDPAKPLNLERCSLIDIETPFIEL</sequence>
<evidence type="ECO:0000256" key="1">
    <source>
        <dbReference type="ARBA" id="ARBA00013064"/>
    </source>
</evidence>
<dbReference type="GO" id="GO:0004725">
    <property type="term" value="F:protein tyrosine phosphatase activity"/>
    <property type="evidence" value="ECO:0007669"/>
    <property type="project" value="UniProtKB-EC"/>
</dbReference>
<reference evidence="5" key="2">
    <citation type="submission" date="2025-09" db="UniProtKB">
        <authorList>
            <consortium name="Ensembl"/>
        </authorList>
    </citation>
    <scope>IDENTIFICATION</scope>
</reference>
<dbReference type="GeneTree" id="ENSGT01030000240281"/>
<keyword evidence="6" id="KW-1185">Reference proteome</keyword>
<evidence type="ECO:0000256" key="3">
    <source>
        <dbReference type="ARBA" id="ARBA00022912"/>
    </source>
</evidence>
<keyword evidence="2" id="KW-0378">Hydrolase</keyword>
<dbReference type="Proteomes" id="UP000694406">
    <property type="component" value="Unplaced"/>
</dbReference>
<dbReference type="AlphaFoldDB" id="A0A8C5RRN1"/>
<evidence type="ECO:0000259" key="4">
    <source>
        <dbReference type="Pfam" id="PF05706"/>
    </source>
</evidence>
<dbReference type="Pfam" id="PF05706">
    <property type="entry name" value="CDKN3"/>
    <property type="match status" value="1"/>
</dbReference>
<protein>
    <recommendedName>
        <fullName evidence="1">protein-tyrosine-phosphatase</fullName>
        <ecNumber evidence="1">3.1.3.48</ecNumber>
    </recommendedName>
</protein>
<proteinExistence type="predicted"/>
<keyword evidence="3" id="KW-0904">Protein phosphatase</keyword>